<dbReference type="EMBL" id="PYAS01000001">
    <property type="protein sequence ID" value="PSL33850.1"/>
    <property type="molecule type" value="Genomic_DNA"/>
</dbReference>
<sequence>MEQTFPFRSVPETLPVSTKSLKKRTANYSIKYIFNENNLTKCLSSDRRIMITSVIIFGIVLLFTYPKYLELIFDDNIGVNYAYFFDKISDPMSTVTVDKETHGGKIDFRFTVPLLAGLIGVNAGSTGTSVVAIYLIQSALLVPFLFMLIKILLRRLSPMTVLLFVMGSSTIYLAKAFFWDYDFWFDAFAYFFLTLGMYLKNRVGIFLSLTLACWTDERAVIALASVFLFHLLSESDFELKSFRQLGSKKDWLQRTSSVVLMVGISYLIVRTLIATLFNLHTPTGSGSGVELSLVPFQFKHRLSGVFLTFEGFWVLYLFAVGLLIKKGNTLLSLLMLSLMAGHILVAYAVFDISRSLTYAFPLMIISAFIISRYEVRNIKYLYMAAATICVLLPTQYVIFYPRQIPWTILSFEELKPVIKLLFL</sequence>
<feature type="transmembrane region" description="Helical" evidence="1">
    <location>
        <begin position="300"/>
        <end position="323"/>
    </location>
</feature>
<keyword evidence="1" id="KW-0812">Transmembrane</keyword>
<proteinExistence type="predicted"/>
<keyword evidence="1" id="KW-0472">Membrane</keyword>
<dbReference type="Proteomes" id="UP000241964">
    <property type="component" value="Unassembled WGS sequence"/>
</dbReference>
<feature type="transmembrane region" description="Helical" evidence="1">
    <location>
        <begin position="380"/>
        <end position="399"/>
    </location>
</feature>
<organism evidence="2 3">
    <name type="scientific">Dyadobacter jiangsuensis</name>
    <dbReference type="NCBI Taxonomy" id="1591085"/>
    <lineage>
        <taxon>Bacteria</taxon>
        <taxon>Pseudomonadati</taxon>
        <taxon>Bacteroidota</taxon>
        <taxon>Cytophagia</taxon>
        <taxon>Cytophagales</taxon>
        <taxon>Spirosomataceae</taxon>
        <taxon>Dyadobacter</taxon>
    </lineage>
</organism>
<protein>
    <recommendedName>
        <fullName evidence="4">Dolichyl-phosphate-mannose-protein mannosyltransferase</fullName>
    </recommendedName>
</protein>
<dbReference type="OrthoDB" id="928695at2"/>
<dbReference type="AlphaFoldDB" id="A0A2P8GIU5"/>
<comment type="caution">
    <text evidence="2">The sequence shown here is derived from an EMBL/GenBank/DDBJ whole genome shotgun (WGS) entry which is preliminary data.</text>
</comment>
<feature type="transmembrane region" description="Helical" evidence="1">
    <location>
        <begin position="131"/>
        <end position="153"/>
    </location>
</feature>
<feature type="transmembrane region" description="Helical" evidence="1">
    <location>
        <begin position="49"/>
        <end position="66"/>
    </location>
</feature>
<evidence type="ECO:0000256" key="1">
    <source>
        <dbReference type="SAM" id="Phobius"/>
    </source>
</evidence>
<feature type="transmembrane region" description="Helical" evidence="1">
    <location>
        <begin position="330"/>
        <end position="350"/>
    </location>
</feature>
<feature type="transmembrane region" description="Helical" evidence="1">
    <location>
        <begin position="356"/>
        <end position="373"/>
    </location>
</feature>
<gene>
    <name evidence="2" type="ORF">CLV60_101219</name>
</gene>
<evidence type="ECO:0000313" key="2">
    <source>
        <dbReference type="EMBL" id="PSL33850.1"/>
    </source>
</evidence>
<feature type="transmembrane region" description="Helical" evidence="1">
    <location>
        <begin position="258"/>
        <end position="280"/>
    </location>
</feature>
<evidence type="ECO:0000313" key="3">
    <source>
        <dbReference type="Proteomes" id="UP000241964"/>
    </source>
</evidence>
<name>A0A2P8GIU5_9BACT</name>
<accession>A0A2P8GIU5</accession>
<evidence type="ECO:0008006" key="4">
    <source>
        <dbReference type="Google" id="ProtNLM"/>
    </source>
</evidence>
<dbReference type="RefSeq" id="WP_146151501.1">
    <property type="nucleotide sequence ID" value="NZ_PYAS01000001.1"/>
</dbReference>
<feature type="transmembrane region" description="Helical" evidence="1">
    <location>
        <begin position="160"/>
        <end position="177"/>
    </location>
</feature>
<keyword evidence="3" id="KW-1185">Reference proteome</keyword>
<keyword evidence="1" id="KW-1133">Transmembrane helix</keyword>
<reference evidence="2 3" key="1">
    <citation type="submission" date="2018-03" db="EMBL/GenBank/DDBJ databases">
        <title>Genomic Encyclopedia of Archaeal and Bacterial Type Strains, Phase II (KMG-II): from individual species to whole genera.</title>
        <authorList>
            <person name="Goeker M."/>
        </authorList>
    </citation>
    <scope>NUCLEOTIDE SEQUENCE [LARGE SCALE GENOMIC DNA]</scope>
    <source>
        <strain evidence="2 3">DSM 29057</strain>
    </source>
</reference>